<dbReference type="Antibodypedia" id="2738">
    <property type="antibodies" value="243 antibodies from 31 providers"/>
</dbReference>
<name>I7HPB3_MOUSE</name>
<reference evidence="2" key="3">
    <citation type="submission" date="2025-08" db="UniProtKB">
        <authorList>
            <consortium name="Ensembl"/>
        </authorList>
    </citation>
    <scope>IDENTIFICATION</scope>
    <source>
        <strain evidence="2">C57BL/6J</strain>
    </source>
</reference>
<accession>I7HPB3</accession>
<feature type="non-terminal residue" evidence="2">
    <location>
        <position position="1"/>
    </location>
</feature>
<evidence type="ECO:0000313" key="3">
    <source>
        <dbReference type="MGI" id="MGI:1921765"/>
    </source>
</evidence>
<reference evidence="2 4" key="1">
    <citation type="journal article" date="2009" name="PLoS Biol.">
        <title>Lineage-specific biology revealed by a finished genome assembly of the mouse.</title>
        <authorList>
            <consortium name="Mouse Genome Sequencing Consortium"/>
            <person name="Church D.M."/>
            <person name="Goodstadt L."/>
            <person name="Hillier L.W."/>
            <person name="Zody M.C."/>
            <person name="Goldstein S."/>
            <person name="She X."/>
            <person name="Bult C.J."/>
            <person name="Agarwala R."/>
            <person name="Cherry J.L."/>
            <person name="DiCuccio M."/>
            <person name="Hlavina W."/>
            <person name="Kapustin Y."/>
            <person name="Meric P."/>
            <person name="Maglott D."/>
            <person name="Birtle Z."/>
            <person name="Marques A.C."/>
            <person name="Graves T."/>
            <person name="Zhou S."/>
            <person name="Teague B."/>
            <person name="Potamousis K."/>
            <person name="Churas C."/>
            <person name="Place M."/>
            <person name="Herschleb J."/>
            <person name="Runnheim R."/>
            <person name="Forrest D."/>
            <person name="Amos-Landgraf J."/>
            <person name="Schwartz D.C."/>
            <person name="Cheng Z."/>
            <person name="Lindblad-Toh K."/>
            <person name="Eichler E.E."/>
            <person name="Ponting C.P."/>
        </authorList>
    </citation>
    <scope>NUCLEOTIDE SEQUENCE [LARGE SCALE GENOMIC DNA]</scope>
    <source>
        <strain evidence="2 4">C57BL/6J</strain>
    </source>
</reference>
<protein>
    <submittedName>
        <fullName evidence="2">CDK5 regulatory subunit associated protein 1-like 1</fullName>
    </submittedName>
</protein>
<evidence type="ECO:0000313" key="2">
    <source>
        <dbReference type="Ensembl" id="ENSMUSP00000105952.3"/>
    </source>
</evidence>
<dbReference type="MGI" id="MGI:1921765">
    <property type="gene designation" value="Cdkal1"/>
</dbReference>
<dbReference type="Proteomes" id="UP000000589">
    <property type="component" value="Chromosome 13"/>
</dbReference>
<dbReference type="Bgee" id="ENSMUSG00000006191">
    <property type="expression patterns" value="Expressed in spermatocyte and 214 other cell types or tissues"/>
</dbReference>
<dbReference type="Ensembl" id="ENSMUST00000110323.3">
    <property type="protein sequence ID" value="ENSMUSP00000105952.3"/>
    <property type="gene ID" value="ENSMUSG00000006191.18"/>
</dbReference>
<feature type="region of interest" description="Disordered" evidence="1">
    <location>
        <begin position="1"/>
        <end position="29"/>
    </location>
</feature>
<dbReference type="ExpressionAtlas" id="I7HPB3">
    <property type="expression patterns" value="baseline and differential"/>
</dbReference>
<reference evidence="2" key="4">
    <citation type="submission" date="2025-09" db="UniProtKB">
        <authorList>
            <consortium name="Ensembl"/>
        </authorList>
    </citation>
    <scope>IDENTIFICATION</scope>
    <source>
        <strain evidence="2">C57BL/6J</strain>
    </source>
</reference>
<dbReference type="HOGENOM" id="CLU_2596306_0_0_1"/>
<evidence type="ECO:0000313" key="4">
    <source>
        <dbReference type="Proteomes" id="UP000000589"/>
    </source>
</evidence>
<proteinExistence type="predicted"/>
<feature type="compositionally biased region" description="Polar residues" evidence="1">
    <location>
        <begin position="9"/>
        <end position="26"/>
    </location>
</feature>
<sequence length="80" mass="8937">SKPLHQPVLSKTRNSCCKSRAGSSTCEKTKDKRSFSGVSFLQSIRSQDVWSAMSERNSYLAPEFLIMFLDCIFTPSVALT</sequence>
<organism evidence="2 4">
    <name type="scientific">Mus musculus</name>
    <name type="common">Mouse</name>
    <dbReference type="NCBI Taxonomy" id="10090"/>
    <lineage>
        <taxon>Eukaryota</taxon>
        <taxon>Metazoa</taxon>
        <taxon>Chordata</taxon>
        <taxon>Craniata</taxon>
        <taxon>Vertebrata</taxon>
        <taxon>Euteleostomi</taxon>
        <taxon>Mammalia</taxon>
        <taxon>Eutheria</taxon>
        <taxon>Euarchontoglires</taxon>
        <taxon>Glires</taxon>
        <taxon>Rodentia</taxon>
        <taxon>Myomorpha</taxon>
        <taxon>Muroidea</taxon>
        <taxon>Muridae</taxon>
        <taxon>Murinae</taxon>
        <taxon>Mus</taxon>
        <taxon>Mus</taxon>
    </lineage>
</organism>
<gene>
    <name evidence="2 3" type="primary">Cdkal1</name>
</gene>
<keyword evidence="4" id="KW-1185">Reference proteome</keyword>
<dbReference type="GeneTree" id="ENSGT00940000155952"/>
<reference evidence="2 4" key="2">
    <citation type="journal article" date="2011" name="PLoS Biol.">
        <title>Modernizing reference genome assemblies.</title>
        <authorList>
            <person name="Church D.M."/>
            <person name="Schneider V.A."/>
            <person name="Graves T."/>
            <person name="Auger K."/>
            <person name="Cunningham F."/>
            <person name="Bouk N."/>
            <person name="Chen H.C."/>
            <person name="Agarwala R."/>
            <person name="McLaren W.M."/>
            <person name="Ritchie G.R."/>
            <person name="Albracht D."/>
            <person name="Kremitzki M."/>
            <person name="Rock S."/>
            <person name="Kotkiewicz H."/>
            <person name="Kremitzki C."/>
            <person name="Wollam A."/>
            <person name="Trani L."/>
            <person name="Fulton L."/>
            <person name="Fulton R."/>
            <person name="Matthews L."/>
            <person name="Whitehead S."/>
            <person name="Chow W."/>
            <person name="Torrance J."/>
            <person name="Dunn M."/>
            <person name="Harden G."/>
            <person name="Threadgold G."/>
            <person name="Wood J."/>
            <person name="Collins J."/>
            <person name="Heath P."/>
            <person name="Griffiths G."/>
            <person name="Pelan S."/>
            <person name="Grafham D."/>
            <person name="Eichler E.E."/>
            <person name="Weinstock G."/>
            <person name="Mardis E.R."/>
            <person name="Wilson R.K."/>
            <person name="Howe K."/>
            <person name="Flicek P."/>
            <person name="Hubbard T."/>
        </authorList>
    </citation>
    <scope>NUCLEOTIDE SEQUENCE [LARGE SCALE GENOMIC DNA]</scope>
    <source>
        <strain evidence="2 4">C57BL/6J</strain>
    </source>
</reference>
<dbReference type="AlphaFoldDB" id="I7HPB3"/>
<dbReference type="AGR" id="MGI:1921765"/>
<dbReference type="VEuPathDB" id="HostDB:ENSMUSG00000006191"/>
<evidence type="ECO:0000256" key="1">
    <source>
        <dbReference type="SAM" id="MobiDB-lite"/>
    </source>
</evidence>